<reference evidence="2" key="1">
    <citation type="submission" date="2018-05" db="EMBL/GenBank/DDBJ databases">
        <authorList>
            <person name="Lanie J.A."/>
            <person name="Ng W.-L."/>
            <person name="Kazmierczak K.M."/>
            <person name="Andrzejewski T.M."/>
            <person name="Davidsen T.M."/>
            <person name="Wayne K.J."/>
            <person name="Tettelin H."/>
            <person name="Glass J.I."/>
            <person name="Rusch D."/>
            <person name="Podicherti R."/>
            <person name="Tsui H.-C.T."/>
            <person name="Winkler M.E."/>
        </authorList>
    </citation>
    <scope>NUCLEOTIDE SEQUENCE</scope>
</reference>
<dbReference type="InterPro" id="IPR034154">
    <property type="entry name" value="TOPRIM_DnaG/twinkle"/>
</dbReference>
<feature type="domain" description="Toprim" evidence="1">
    <location>
        <begin position="59"/>
        <end position="137"/>
    </location>
</feature>
<dbReference type="CDD" id="cd01029">
    <property type="entry name" value="TOPRIM_primases"/>
    <property type="match status" value="1"/>
</dbReference>
<sequence length="193" mass="22485">MEQIKYQYNDGNGRLLYVVAKFPNKEFRRLRYDQQGKEHWNWDGIKQVPYRWDDIKDHRAIIFVEGEKDVDNLHDIDLVSTTIAGGSNAWTPLLKKQPDFPEKYFSGFDQVFIIPDNDEAGQKFAQETGEHIREFVSKVWVVNIPNLSKGGDVSDYLSHIPKEKQKDSLLTLVEENKTPFVLEVADLNLNKSW</sequence>
<organism evidence="2">
    <name type="scientific">marine metagenome</name>
    <dbReference type="NCBI Taxonomy" id="408172"/>
    <lineage>
        <taxon>unclassified sequences</taxon>
        <taxon>metagenomes</taxon>
        <taxon>ecological metagenomes</taxon>
    </lineage>
</organism>
<name>A0A382USF5_9ZZZZ</name>
<dbReference type="Pfam" id="PF13155">
    <property type="entry name" value="Toprim_2"/>
    <property type="match status" value="1"/>
</dbReference>
<protein>
    <recommendedName>
        <fullName evidence="1">Toprim domain-containing protein</fullName>
    </recommendedName>
</protein>
<dbReference type="InterPro" id="IPR006171">
    <property type="entry name" value="TOPRIM_dom"/>
</dbReference>
<evidence type="ECO:0000259" key="1">
    <source>
        <dbReference type="SMART" id="SM00493"/>
    </source>
</evidence>
<dbReference type="AlphaFoldDB" id="A0A382USF5"/>
<feature type="non-terminal residue" evidence="2">
    <location>
        <position position="193"/>
    </location>
</feature>
<dbReference type="SMART" id="SM00493">
    <property type="entry name" value="TOPRIM"/>
    <property type="match status" value="1"/>
</dbReference>
<evidence type="ECO:0000313" key="2">
    <source>
        <dbReference type="EMBL" id="SVD37140.1"/>
    </source>
</evidence>
<dbReference type="EMBL" id="UINC01146427">
    <property type="protein sequence ID" value="SVD37140.1"/>
    <property type="molecule type" value="Genomic_DNA"/>
</dbReference>
<proteinExistence type="predicted"/>
<dbReference type="Gene3D" id="3.40.1360.10">
    <property type="match status" value="1"/>
</dbReference>
<dbReference type="SUPFAM" id="SSF56731">
    <property type="entry name" value="DNA primase core"/>
    <property type="match status" value="1"/>
</dbReference>
<gene>
    <name evidence="2" type="ORF">METZ01_LOCUS389994</name>
</gene>
<accession>A0A382USF5</accession>